<evidence type="ECO:0000313" key="4">
    <source>
        <dbReference type="Proteomes" id="UP000255168"/>
    </source>
</evidence>
<dbReference type="EMBL" id="LT984807">
    <property type="protein sequence ID" value="SPD60117.1"/>
    <property type="molecule type" value="Genomic_DNA"/>
</dbReference>
<gene>
    <name evidence="2" type="ORF">CBM2605_B100195</name>
    <name evidence="3" type="ORF">CBM2607_MP20769</name>
</gene>
<proteinExistence type="predicted"/>
<keyword evidence="5" id="KW-1185">Reference proteome</keyword>
<dbReference type="EMBL" id="OFTC01000033">
    <property type="protein sequence ID" value="SOZ38244.1"/>
    <property type="molecule type" value="Genomic_DNA"/>
</dbReference>
<keyword evidence="1" id="KW-1133">Transmembrane helix</keyword>
<feature type="transmembrane region" description="Helical" evidence="1">
    <location>
        <begin position="6"/>
        <end position="29"/>
    </location>
</feature>
<keyword evidence="3" id="KW-0614">Plasmid</keyword>
<evidence type="ECO:0000313" key="3">
    <source>
        <dbReference type="EMBL" id="SPD60117.1"/>
    </source>
</evidence>
<organism evidence="3 4">
    <name type="scientific">Cupriavidus neocaledonicus</name>
    <dbReference type="NCBI Taxonomy" id="1040979"/>
    <lineage>
        <taxon>Bacteria</taxon>
        <taxon>Pseudomonadati</taxon>
        <taxon>Pseudomonadota</taxon>
        <taxon>Betaproteobacteria</taxon>
        <taxon>Burkholderiales</taxon>
        <taxon>Burkholderiaceae</taxon>
        <taxon>Cupriavidus</taxon>
    </lineage>
</organism>
<geneLocation type="plasmid" evidence="4">
    <name>ii</name>
</geneLocation>
<dbReference type="Proteomes" id="UP000256710">
    <property type="component" value="Unassembled WGS sequence"/>
</dbReference>
<evidence type="ECO:0000313" key="5">
    <source>
        <dbReference type="Proteomes" id="UP000256710"/>
    </source>
</evidence>
<keyword evidence="1" id="KW-0812">Transmembrane</keyword>
<dbReference type="AlphaFoldDB" id="A0A375HTP1"/>
<keyword evidence="1" id="KW-0472">Membrane</keyword>
<reference evidence="4 5" key="1">
    <citation type="submission" date="2018-01" db="EMBL/GenBank/DDBJ databases">
        <authorList>
            <person name="Clerissi C."/>
        </authorList>
    </citation>
    <scope>NUCLEOTIDE SEQUENCE [LARGE SCALE GENOMIC DNA]</scope>
    <source>
        <strain evidence="2">Cupriavidus taiwanensis STM 6082</strain>
        <strain evidence="3">Cupriavidus taiwanensis STM 6160</strain>
        <plasmid evidence="4">ii</plasmid>
        <plasmid evidence="3">II</plasmid>
    </source>
</reference>
<accession>A0A375HTP1</accession>
<name>A0A375HTP1_9BURK</name>
<sequence>MVVMMMLAMICVQMVMVARPLIVTILALLG</sequence>
<protein>
    <submittedName>
        <fullName evidence="3">Uncharacterized protein</fullName>
    </submittedName>
</protein>
<geneLocation type="plasmid" evidence="3">
    <name>II</name>
</geneLocation>
<evidence type="ECO:0000256" key="1">
    <source>
        <dbReference type="SAM" id="Phobius"/>
    </source>
</evidence>
<dbReference type="Proteomes" id="UP000255168">
    <property type="component" value="Plasmid II"/>
</dbReference>
<evidence type="ECO:0000313" key="2">
    <source>
        <dbReference type="EMBL" id="SOZ38244.1"/>
    </source>
</evidence>